<dbReference type="RefSeq" id="WP_058804211.1">
    <property type="nucleotide sequence ID" value="NZ_BAAAFE010000007.1"/>
</dbReference>
<keyword evidence="3" id="KW-1185">Reference proteome</keyword>
<name>A0ABP3XH36_9SPHN</name>
<reference evidence="3" key="1">
    <citation type="journal article" date="2019" name="Int. J. Syst. Evol. Microbiol.">
        <title>The Global Catalogue of Microorganisms (GCM) 10K type strain sequencing project: providing services to taxonomists for standard genome sequencing and annotation.</title>
        <authorList>
            <consortium name="The Broad Institute Genomics Platform"/>
            <consortium name="The Broad Institute Genome Sequencing Center for Infectious Disease"/>
            <person name="Wu L."/>
            <person name="Ma J."/>
        </authorList>
    </citation>
    <scope>NUCLEOTIDE SEQUENCE [LARGE SCALE GENOMIC DNA]</scope>
    <source>
        <strain evidence="3">JCM 15910</strain>
    </source>
</reference>
<gene>
    <name evidence="2" type="ORF">GCM10009115_15460</name>
</gene>
<evidence type="ECO:0008006" key="4">
    <source>
        <dbReference type="Google" id="ProtNLM"/>
    </source>
</evidence>
<sequence length="663" mass="75642">MIPKSRRKRISKAPVLPAQPNKKRGPKPRAIVEFPEPNSTMWGDRDIFHEALALHMERHGDTAWHLHKAIIGPKDRIDRKTIVHWVAGTKVPRSVTSLEILSRIETRYRLPAGYFAAKLPHTGRAGSGHTKLGEMSVAERRRMAWHLPNDFDRRPLRERREILDWVRKVIISGATDYRRYQAMAMRQRYALRFPDLNNIRPQVPVEPAEEFDLGELDDIELELVSTSRDAPRALAEEVAHLIQFKTATLTEIGYQRNGVWNEQTALQKVDHLGLLFGALAASPDGAVAGLGVPLAKLSVALLVFPAVWDWYVRWRERRRGFFTIWEVNMVQLGLAMTRADTGWLRQRPDLAHRLRQIPGLVSEADIQAAQSDWDGVCEAFYSHGMVRAKEIQRVAKVHRDTFEPIMVELEADSPIGEYRRIAEEIVRLMPSAGRYPRPAAEAMRSLLLIRLGLHLGIRQRNMRELLLCPRGGTPRSERQLEAQRCGELRWSTKEKGWEVLIPAAAFKNANSSFFAKRPYRLLLPDVGDLYRFIDRYIRIHRPVLLNGAPDPGNFFVKTVKSTSREAAYSQSAFYEAWRLTIQRYGIFNPYTKRGAIEGLLPHGPHNVRDVLATHILKETGSYEQAGYAIQDTADVVAQHYGRFLPENKIALAAKVINQVWAVA</sequence>
<organism evidence="2 3">
    <name type="scientific">Sphingopyxis soli</name>
    <dbReference type="NCBI Taxonomy" id="592051"/>
    <lineage>
        <taxon>Bacteria</taxon>
        <taxon>Pseudomonadati</taxon>
        <taxon>Pseudomonadota</taxon>
        <taxon>Alphaproteobacteria</taxon>
        <taxon>Sphingomonadales</taxon>
        <taxon>Sphingomonadaceae</taxon>
        <taxon>Sphingopyxis</taxon>
    </lineage>
</organism>
<feature type="compositionally biased region" description="Basic residues" evidence="1">
    <location>
        <begin position="1"/>
        <end position="11"/>
    </location>
</feature>
<evidence type="ECO:0000313" key="2">
    <source>
        <dbReference type="EMBL" id="GAA0863746.1"/>
    </source>
</evidence>
<accession>A0ABP3XH36</accession>
<dbReference type="Proteomes" id="UP001500738">
    <property type="component" value="Unassembled WGS sequence"/>
</dbReference>
<evidence type="ECO:0000256" key="1">
    <source>
        <dbReference type="SAM" id="MobiDB-lite"/>
    </source>
</evidence>
<dbReference type="EMBL" id="BAAAFE010000007">
    <property type="protein sequence ID" value="GAA0863746.1"/>
    <property type="molecule type" value="Genomic_DNA"/>
</dbReference>
<proteinExistence type="predicted"/>
<feature type="region of interest" description="Disordered" evidence="1">
    <location>
        <begin position="1"/>
        <end position="36"/>
    </location>
</feature>
<evidence type="ECO:0000313" key="3">
    <source>
        <dbReference type="Proteomes" id="UP001500738"/>
    </source>
</evidence>
<protein>
    <recommendedName>
        <fullName evidence="4">Integrase</fullName>
    </recommendedName>
</protein>
<comment type="caution">
    <text evidence="2">The sequence shown here is derived from an EMBL/GenBank/DDBJ whole genome shotgun (WGS) entry which is preliminary data.</text>
</comment>